<dbReference type="PANTHER" id="PTHR31179">
    <property type="entry name" value="RAB GTPASE-BINDING EFFECTOR PROTEIN"/>
    <property type="match status" value="1"/>
</dbReference>
<organism evidence="4">
    <name type="scientific">Aceria tosichella</name>
    <name type="common">wheat curl mite</name>
    <dbReference type="NCBI Taxonomy" id="561515"/>
    <lineage>
        <taxon>Eukaryota</taxon>
        <taxon>Metazoa</taxon>
        <taxon>Ecdysozoa</taxon>
        <taxon>Arthropoda</taxon>
        <taxon>Chelicerata</taxon>
        <taxon>Arachnida</taxon>
        <taxon>Acari</taxon>
        <taxon>Acariformes</taxon>
        <taxon>Trombidiformes</taxon>
        <taxon>Prostigmata</taxon>
        <taxon>Eupodina</taxon>
        <taxon>Eriophyoidea</taxon>
        <taxon>Eriophyidae</taxon>
        <taxon>Eriophyinae</taxon>
        <taxon>Aceriini</taxon>
        <taxon>Aceria</taxon>
    </lineage>
</organism>
<dbReference type="PANTHER" id="PTHR31179:SF7">
    <property type="entry name" value="FYVE-TYPE DOMAIN-CONTAINING PROTEIN"/>
    <property type="match status" value="1"/>
</dbReference>
<feature type="domain" description="Rabaptin GTPase-Rab5 binding" evidence="3">
    <location>
        <begin position="124"/>
        <end position="294"/>
    </location>
</feature>
<feature type="region of interest" description="Disordered" evidence="2">
    <location>
        <begin position="1"/>
        <end position="28"/>
    </location>
</feature>
<dbReference type="AlphaFoldDB" id="A0A6G1SCE9"/>
<reference evidence="4" key="1">
    <citation type="submission" date="2018-10" db="EMBL/GenBank/DDBJ databases">
        <title>Transcriptome assembly of Aceria tosichella (Wheat curl mite) Type 2.</title>
        <authorList>
            <person name="Scully E.D."/>
            <person name="Geib S.M."/>
            <person name="Palmer N.A."/>
            <person name="Gupta A.K."/>
            <person name="Sarath G."/>
            <person name="Tatineni S."/>
        </authorList>
    </citation>
    <scope>NUCLEOTIDE SEQUENCE</scope>
    <source>
        <strain evidence="4">LincolnNE</strain>
    </source>
</reference>
<evidence type="ECO:0000313" key="4">
    <source>
        <dbReference type="EMBL" id="MDE48174.1"/>
    </source>
</evidence>
<feature type="compositionally biased region" description="Polar residues" evidence="2">
    <location>
        <begin position="1"/>
        <end position="12"/>
    </location>
</feature>
<sequence length="318" mass="35442">MPQIMEATTKSSAPCEHGPVSNDGQNQPVVETLIDVDTDVTNIVKSEPPTPTNTPSLVIPTPKTTAELEAVAASSQSQGPPPPPTQAFDNNNKVELQKGSLPTIDEIETSQTSNTSKVCDIEKCPGCNKLELELNRLRAEKLDLEHTLGAVKAKLQLNKDELEREVQRRVDLEQRFTEEAKRTTDQIEELIAKSDSDDARLNELRKRFELYSRETSSMIENFTTSREVLASQLLELRQENDHLLGKYLSKSRDLQNADINLPQNVEELQFHCLTLYEKLILSTMAKERLEETLMQNDAQSSMLTQESNSGNAPGAAPT</sequence>
<proteinExistence type="predicted"/>
<dbReference type="Pfam" id="PF09311">
    <property type="entry name" value="Rab5-bind"/>
    <property type="match status" value="1"/>
</dbReference>
<dbReference type="GO" id="GO:0005096">
    <property type="term" value="F:GTPase activator activity"/>
    <property type="evidence" value="ECO:0007669"/>
    <property type="project" value="InterPro"/>
</dbReference>
<gene>
    <name evidence="4" type="primary">Rabep1</name>
    <name evidence="4" type="ORF">g.16365</name>
</gene>
<dbReference type="InterPro" id="IPR003914">
    <property type="entry name" value="Rabaptin"/>
</dbReference>
<keyword evidence="1" id="KW-0175">Coiled coil</keyword>
<protein>
    <submittedName>
        <fullName evidence="4">Rab GTPase-binding effector protein 1</fullName>
    </submittedName>
</protein>
<dbReference type="GO" id="GO:0006897">
    <property type="term" value="P:endocytosis"/>
    <property type="evidence" value="ECO:0007669"/>
    <property type="project" value="InterPro"/>
</dbReference>
<dbReference type="InterPro" id="IPR015390">
    <property type="entry name" value="Rabaptin_Rab5-bd_dom"/>
</dbReference>
<feature type="compositionally biased region" description="Polar residues" evidence="2">
    <location>
        <begin position="299"/>
        <end position="311"/>
    </location>
</feature>
<evidence type="ECO:0000256" key="2">
    <source>
        <dbReference type="SAM" id="MobiDB-lite"/>
    </source>
</evidence>
<dbReference type="EMBL" id="GGYP01003403">
    <property type="protein sequence ID" value="MDE48174.1"/>
    <property type="molecule type" value="Transcribed_RNA"/>
</dbReference>
<feature type="region of interest" description="Disordered" evidence="2">
    <location>
        <begin position="43"/>
        <end position="89"/>
    </location>
</feature>
<evidence type="ECO:0000256" key="1">
    <source>
        <dbReference type="SAM" id="Coils"/>
    </source>
</evidence>
<evidence type="ECO:0000259" key="3">
    <source>
        <dbReference type="Pfam" id="PF09311"/>
    </source>
</evidence>
<name>A0A6G1SCE9_9ACAR</name>
<feature type="region of interest" description="Disordered" evidence="2">
    <location>
        <begin position="299"/>
        <end position="318"/>
    </location>
</feature>
<accession>A0A6G1SCE9</accession>
<feature type="coiled-coil region" evidence="1">
    <location>
        <begin position="127"/>
        <end position="207"/>
    </location>
</feature>